<name>A0A174TPM9_9FIRM</name>
<dbReference type="EMBL" id="CZAW01000070">
    <property type="protein sequence ID" value="CUQ08819.1"/>
    <property type="molecule type" value="Genomic_DNA"/>
</dbReference>
<dbReference type="Proteomes" id="UP000095712">
    <property type="component" value="Unassembled WGS sequence"/>
</dbReference>
<feature type="region of interest" description="Disordered" evidence="1">
    <location>
        <begin position="81"/>
        <end position="115"/>
    </location>
</feature>
<reference evidence="2 3" key="1">
    <citation type="submission" date="2015-09" db="EMBL/GenBank/DDBJ databases">
        <authorList>
            <consortium name="Pathogen Informatics"/>
        </authorList>
    </citation>
    <scope>NUCLEOTIDE SEQUENCE [LARGE SCALE GENOMIC DNA]</scope>
    <source>
        <strain evidence="2 3">2789STDY5834911</strain>
    </source>
</reference>
<sequence>METKLARISQLSKENPDMVFTSLGHLLNKEMLKSCHAQMDGTKAVGIDGITKEEYGRSLEENINALIERLKKKSYKPKPARLVEIPKDNGKMRPLSIRGDMEPMGSMTQAKKKKW</sequence>
<gene>
    <name evidence="2" type="primary">ltrA_2</name>
    <name evidence="2" type="ORF">ERS852523_03913</name>
</gene>
<accession>A0A174TPM9</accession>
<evidence type="ECO:0000313" key="3">
    <source>
        <dbReference type="Proteomes" id="UP000095712"/>
    </source>
</evidence>
<evidence type="ECO:0000256" key="1">
    <source>
        <dbReference type="SAM" id="MobiDB-lite"/>
    </source>
</evidence>
<dbReference type="AlphaFoldDB" id="A0A174TPM9"/>
<dbReference type="SUPFAM" id="SSF56672">
    <property type="entry name" value="DNA/RNA polymerases"/>
    <property type="match status" value="1"/>
</dbReference>
<dbReference type="RefSeq" id="WP_242860550.1">
    <property type="nucleotide sequence ID" value="NZ_CZAW01000070.1"/>
</dbReference>
<proteinExistence type="predicted"/>
<organism evidence="2 3">
    <name type="scientific">Blautia wexlerae</name>
    <dbReference type="NCBI Taxonomy" id="418240"/>
    <lineage>
        <taxon>Bacteria</taxon>
        <taxon>Bacillati</taxon>
        <taxon>Bacillota</taxon>
        <taxon>Clostridia</taxon>
        <taxon>Lachnospirales</taxon>
        <taxon>Lachnospiraceae</taxon>
        <taxon>Blautia</taxon>
    </lineage>
</organism>
<evidence type="ECO:0000313" key="2">
    <source>
        <dbReference type="EMBL" id="CUQ08819.1"/>
    </source>
</evidence>
<dbReference type="InterPro" id="IPR043502">
    <property type="entry name" value="DNA/RNA_pol_sf"/>
</dbReference>
<protein>
    <submittedName>
        <fullName evidence="2">Group II intron-encoded protein ltrA</fullName>
    </submittedName>
</protein>